<comment type="similarity">
    <text evidence="2 9">Belongs to the membrane fusion protein (MFP) (TC 8.A.1) family.</text>
</comment>
<comment type="caution">
    <text evidence="12">The sequence shown here is derived from an EMBL/GenBank/DDBJ whole genome shotgun (WGS) entry which is preliminary data.</text>
</comment>
<evidence type="ECO:0000256" key="7">
    <source>
        <dbReference type="ARBA" id="ARBA00022989"/>
    </source>
</evidence>
<dbReference type="PANTHER" id="PTHR30386:SF17">
    <property type="entry name" value="ALKALINE PROTEASE SECRETION PROTEIN APRE"/>
    <property type="match status" value="1"/>
</dbReference>
<organism evidence="12 13">
    <name type="scientific">Mangrovicoccus algicola</name>
    <dbReference type="NCBI Taxonomy" id="2771008"/>
    <lineage>
        <taxon>Bacteria</taxon>
        <taxon>Pseudomonadati</taxon>
        <taxon>Pseudomonadota</taxon>
        <taxon>Alphaproteobacteria</taxon>
        <taxon>Rhodobacterales</taxon>
        <taxon>Paracoccaceae</taxon>
        <taxon>Mangrovicoccus</taxon>
    </lineage>
</organism>
<evidence type="ECO:0000256" key="8">
    <source>
        <dbReference type="ARBA" id="ARBA00023136"/>
    </source>
</evidence>
<evidence type="ECO:0000256" key="5">
    <source>
        <dbReference type="ARBA" id="ARBA00022519"/>
    </source>
</evidence>
<evidence type="ECO:0000256" key="1">
    <source>
        <dbReference type="ARBA" id="ARBA00004377"/>
    </source>
</evidence>
<dbReference type="InterPro" id="IPR058781">
    <property type="entry name" value="HH_AprE-like"/>
</dbReference>
<keyword evidence="8 9" id="KW-0472">Membrane</keyword>
<accession>A0A8J7CZ46</accession>
<dbReference type="InterPro" id="IPR050739">
    <property type="entry name" value="MFP"/>
</dbReference>
<feature type="domain" description="AprE-like long alpha-helical hairpin" evidence="10">
    <location>
        <begin position="90"/>
        <end position="279"/>
    </location>
</feature>
<gene>
    <name evidence="12" type="ORF">ICN82_19490</name>
</gene>
<protein>
    <recommendedName>
        <fullName evidence="9">Membrane fusion protein (MFP) family protein</fullName>
    </recommendedName>
</protein>
<feature type="transmembrane region" description="Helical" evidence="9">
    <location>
        <begin position="12"/>
        <end position="34"/>
    </location>
</feature>
<keyword evidence="6 9" id="KW-0812">Transmembrane</keyword>
<evidence type="ECO:0000256" key="3">
    <source>
        <dbReference type="ARBA" id="ARBA00022448"/>
    </source>
</evidence>
<keyword evidence="4 9" id="KW-1003">Cell membrane</keyword>
<evidence type="ECO:0000259" key="10">
    <source>
        <dbReference type="Pfam" id="PF25994"/>
    </source>
</evidence>
<evidence type="ECO:0000313" key="13">
    <source>
        <dbReference type="Proteomes" id="UP000609121"/>
    </source>
</evidence>
<comment type="subcellular location">
    <subcellularLocation>
        <location evidence="1 9">Cell inner membrane</location>
        <topology evidence="1 9">Single-pass membrane protein</topology>
    </subcellularLocation>
</comment>
<dbReference type="RefSeq" id="WP_193186470.1">
    <property type="nucleotide sequence ID" value="NZ_JACVXA010000090.1"/>
</dbReference>
<dbReference type="EMBL" id="JACVXA010000090">
    <property type="protein sequence ID" value="MBE3640392.1"/>
    <property type="molecule type" value="Genomic_DNA"/>
</dbReference>
<dbReference type="Gene3D" id="2.40.30.170">
    <property type="match status" value="1"/>
</dbReference>
<sequence>MPAPEQAFAARGFITAGLIMLAVLVGGLGGWAVFTTIAGAIVASGQIEVDRNRQVVQHPDGGVVQDIRVDEGDAVTADQVLVRLDGTLLQSQLNIVENQYFEILARRGRLEAEENGLAEISYDPDLLAVAAENPEIAELIDGQQRLFEARNASQAQEAEQLGKRRAQIANQIEGITAQQEALGTQLSLIRDELSDQTDLLNKGLAQRTRVLALQREEASLAGQLGELVASEAESEGRITEIDIEILKLDTSRREEATTTLRDLRYRELELFEQRQSLREQLSRLDIRAPVSGIVYGLTVYAERSVIRAADPVLYIVPQDRPLVIATKIETIHVDEVYPGQEVMVRFPAFSSRTTPELEGHITVVSADAFQDEQSGASFYRAEVVLEEGEAERLPGHVALLPGMPVEAYMRTTDRSPLAYLVKPFTDYFTRAFRES</sequence>
<evidence type="ECO:0000256" key="2">
    <source>
        <dbReference type="ARBA" id="ARBA00009477"/>
    </source>
</evidence>
<keyword evidence="7 9" id="KW-1133">Transmembrane helix</keyword>
<dbReference type="Proteomes" id="UP000609121">
    <property type="component" value="Unassembled WGS sequence"/>
</dbReference>
<name>A0A8J7CZ46_9RHOB</name>
<dbReference type="InterPro" id="IPR058982">
    <property type="entry name" value="Beta-barrel_AprE"/>
</dbReference>
<dbReference type="PANTHER" id="PTHR30386">
    <property type="entry name" value="MEMBRANE FUSION SUBUNIT OF EMRAB-TOLC MULTIDRUG EFFLUX PUMP"/>
    <property type="match status" value="1"/>
</dbReference>
<reference evidence="12" key="1">
    <citation type="submission" date="2020-09" db="EMBL/GenBank/DDBJ databases">
        <title>A novel bacterium of genus Mangrovicoccus, isolated from South China Sea.</title>
        <authorList>
            <person name="Huang H."/>
            <person name="Mo K."/>
            <person name="Hu Y."/>
        </authorList>
    </citation>
    <scope>NUCLEOTIDE SEQUENCE</scope>
    <source>
        <strain evidence="12">HB182678</strain>
    </source>
</reference>
<dbReference type="Pfam" id="PF26002">
    <property type="entry name" value="Beta-barrel_AprE"/>
    <property type="match status" value="1"/>
</dbReference>
<dbReference type="GO" id="GO:0005886">
    <property type="term" value="C:plasma membrane"/>
    <property type="evidence" value="ECO:0007669"/>
    <property type="project" value="UniProtKB-SubCell"/>
</dbReference>
<dbReference type="PRINTS" id="PR01490">
    <property type="entry name" value="RTXTOXIND"/>
</dbReference>
<keyword evidence="13" id="KW-1185">Reference proteome</keyword>
<evidence type="ECO:0000256" key="9">
    <source>
        <dbReference type="RuleBase" id="RU365093"/>
    </source>
</evidence>
<keyword evidence="3 9" id="KW-0813">Transport</keyword>
<dbReference type="InterPro" id="IPR010129">
    <property type="entry name" value="T1SS_HlyD"/>
</dbReference>
<keyword evidence="5 9" id="KW-0997">Cell inner membrane</keyword>
<dbReference type="NCBIfam" id="TIGR01843">
    <property type="entry name" value="type_I_hlyD"/>
    <property type="match status" value="1"/>
</dbReference>
<dbReference type="Pfam" id="PF25994">
    <property type="entry name" value="HH_AprE"/>
    <property type="match status" value="1"/>
</dbReference>
<dbReference type="AlphaFoldDB" id="A0A8J7CZ46"/>
<proteinExistence type="inferred from homology"/>
<dbReference type="GO" id="GO:0015031">
    <property type="term" value="P:protein transport"/>
    <property type="evidence" value="ECO:0007669"/>
    <property type="project" value="InterPro"/>
</dbReference>
<evidence type="ECO:0000313" key="12">
    <source>
        <dbReference type="EMBL" id="MBE3640392.1"/>
    </source>
</evidence>
<evidence type="ECO:0000259" key="11">
    <source>
        <dbReference type="Pfam" id="PF26002"/>
    </source>
</evidence>
<evidence type="ECO:0000256" key="4">
    <source>
        <dbReference type="ARBA" id="ARBA00022475"/>
    </source>
</evidence>
<evidence type="ECO:0000256" key="6">
    <source>
        <dbReference type="ARBA" id="ARBA00022692"/>
    </source>
</evidence>
<feature type="domain" description="AprE-like beta-barrel" evidence="11">
    <location>
        <begin position="322"/>
        <end position="411"/>
    </location>
</feature>